<sequence length="281" mass="32666">MQDNDYYKKYNSSISNTHNWRSVKLCMPFMEDKLRNSENLKILDVGCGTGSITFDVYNNYGSYNKIIGIDTPIELIDTNNNSISASHTTTTTTTTNQLEFMQGSIYKLPFNDNEFDIVYCHQVLIHLKDPLIGLNEMKRVLNKNKKGSSLFICESELRSLLVYPLKYQDLISEYFQLQKSTFTRDCFGLSLLELYENSNKNENKNESKSQEWQTNSITNFGVVPWCISQPNDKTTFSNMYINRLNSDDFSKTKYTKVWKDWENDSNSNLILINPFFTLEIS</sequence>
<dbReference type="EMBL" id="PUHW01000084">
    <property type="protein sequence ID" value="KAG0689369.1"/>
    <property type="molecule type" value="Genomic_DNA"/>
</dbReference>
<dbReference type="Proteomes" id="UP000697127">
    <property type="component" value="Unassembled WGS sequence"/>
</dbReference>
<accession>A0A9P6WM11</accession>
<dbReference type="AlphaFoldDB" id="A0A9P6WM11"/>
<evidence type="ECO:0000313" key="2">
    <source>
        <dbReference type="EMBL" id="KAG0689369.1"/>
    </source>
</evidence>
<feature type="domain" description="Methyltransferase" evidence="1">
    <location>
        <begin position="37"/>
        <end position="146"/>
    </location>
</feature>
<dbReference type="OrthoDB" id="10017101at2759"/>
<dbReference type="PANTHER" id="PTHR43591:SF24">
    <property type="entry name" value="2-METHOXY-6-POLYPRENYL-1,4-BENZOQUINOL METHYLASE, MITOCHONDRIAL"/>
    <property type="match status" value="1"/>
</dbReference>
<dbReference type="InterPro" id="IPR025714">
    <property type="entry name" value="Methyltranfer_dom"/>
</dbReference>
<reference evidence="2" key="1">
    <citation type="submission" date="2020-11" db="EMBL/GenBank/DDBJ databases">
        <title>Kefir isolates.</title>
        <authorList>
            <person name="Marcisauskas S."/>
            <person name="Kim Y."/>
            <person name="Blasche S."/>
        </authorList>
    </citation>
    <scope>NUCLEOTIDE SEQUENCE</scope>
    <source>
        <strain evidence="2">Olga-1</strain>
    </source>
</reference>
<dbReference type="InterPro" id="IPR029063">
    <property type="entry name" value="SAM-dependent_MTases_sf"/>
</dbReference>
<dbReference type="PANTHER" id="PTHR43591">
    <property type="entry name" value="METHYLTRANSFERASE"/>
    <property type="match status" value="1"/>
</dbReference>
<keyword evidence="3" id="KW-1185">Reference proteome</keyword>
<name>A0A9P6WM11_9ASCO</name>
<dbReference type="CDD" id="cd02440">
    <property type="entry name" value="AdoMet_MTases"/>
    <property type="match status" value="1"/>
</dbReference>
<evidence type="ECO:0000313" key="3">
    <source>
        <dbReference type="Proteomes" id="UP000697127"/>
    </source>
</evidence>
<protein>
    <recommendedName>
        <fullName evidence="1">Methyltransferase domain-containing protein</fullName>
    </recommendedName>
</protein>
<dbReference type="GO" id="GO:0008168">
    <property type="term" value="F:methyltransferase activity"/>
    <property type="evidence" value="ECO:0007669"/>
    <property type="project" value="TreeGrafter"/>
</dbReference>
<proteinExistence type="predicted"/>
<dbReference type="Pfam" id="PF13847">
    <property type="entry name" value="Methyltransf_31"/>
    <property type="match status" value="1"/>
</dbReference>
<dbReference type="Gene3D" id="3.40.50.150">
    <property type="entry name" value="Vaccinia Virus protein VP39"/>
    <property type="match status" value="1"/>
</dbReference>
<evidence type="ECO:0000259" key="1">
    <source>
        <dbReference type="Pfam" id="PF13847"/>
    </source>
</evidence>
<dbReference type="SUPFAM" id="SSF53335">
    <property type="entry name" value="S-adenosyl-L-methionine-dependent methyltransferases"/>
    <property type="match status" value="1"/>
</dbReference>
<organism evidence="2 3">
    <name type="scientific">Pichia californica</name>
    <dbReference type="NCBI Taxonomy" id="460514"/>
    <lineage>
        <taxon>Eukaryota</taxon>
        <taxon>Fungi</taxon>
        <taxon>Dikarya</taxon>
        <taxon>Ascomycota</taxon>
        <taxon>Saccharomycotina</taxon>
        <taxon>Pichiomycetes</taxon>
        <taxon>Pichiales</taxon>
        <taxon>Pichiaceae</taxon>
        <taxon>Pichia</taxon>
    </lineage>
</organism>
<gene>
    <name evidence="2" type="ORF">C6P40_005148</name>
</gene>
<comment type="caution">
    <text evidence="2">The sequence shown here is derived from an EMBL/GenBank/DDBJ whole genome shotgun (WGS) entry which is preliminary data.</text>
</comment>